<dbReference type="Pfam" id="PF04984">
    <property type="entry name" value="Phage_sheath_1"/>
    <property type="match status" value="1"/>
</dbReference>
<dbReference type="RefSeq" id="WP_043742432.1">
    <property type="nucleotide sequence ID" value="NZ_JAKLLK010000005.1"/>
</dbReference>
<feature type="domain" description="Tail sheath protein subtilisin-like" evidence="2">
    <location>
        <begin position="448"/>
        <end position="611"/>
    </location>
</feature>
<dbReference type="PANTHER" id="PTHR35861:SF1">
    <property type="entry name" value="PHAGE TAIL SHEATH PROTEIN"/>
    <property type="match status" value="1"/>
</dbReference>
<gene>
    <name evidence="4" type="ORF">E6Q80_05245</name>
</gene>
<proteinExistence type="inferred from homology"/>
<evidence type="ECO:0000259" key="2">
    <source>
        <dbReference type="Pfam" id="PF04984"/>
    </source>
</evidence>
<dbReference type="InterPro" id="IPR035089">
    <property type="entry name" value="Phage_sheath_subtilisin"/>
</dbReference>
<organism evidence="4 5">
    <name type="scientific">Thauera aminoaromatica</name>
    <dbReference type="NCBI Taxonomy" id="164330"/>
    <lineage>
        <taxon>Bacteria</taxon>
        <taxon>Pseudomonadati</taxon>
        <taxon>Pseudomonadota</taxon>
        <taxon>Betaproteobacteria</taxon>
        <taxon>Rhodocyclales</taxon>
        <taxon>Zoogloeaceae</taxon>
        <taxon>Thauera</taxon>
    </lineage>
</organism>
<dbReference type="Proteomes" id="UP000321192">
    <property type="component" value="Unassembled WGS sequence"/>
</dbReference>
<evidence type="ECO:0000259" key="3">
    <source>
        <dbReference type="Pfam" id="PF17482"/>
    </source>
</evidence>
<reference evidence="4 5" key="1">
    <citation type="submission" date="2018-09" db="EMBL/GenBank/DDBJ databases">
        <title>Metagenome Assembled Genomes from an Advanced Water Purification Facility.</title>
        <authorList>
            <person name="Stamps B.W."/>
            <person name="Spear J.R."/>
        </authorList>
    </citation>
    <scope>NUCLEOTIDE SEQUENCE [LARGE SCALE GENOMIC DNA]</scope>
    <source>
        <strain evidence="4">Bin_27_1</strain>
    </source>
</reference>
<name>A0A5C7SX31_THASP</name>
<protein>
    <submittedName>
        <fullName evidence="4">Phage tail protein</fullName>
    </submittedName>
</protein>
<dbReference type="EMBL" id="SSFD01000071">
    <property type="protein sequence ID" value="TXH88434.1"/>
    <property type="molecule type" value="Genomic_DNA"/>
</dbReference>
<accession>A0A5C7SX31</accession>
<comment type="caution">
    <text evidence="4">The sequence shown here is derived from an EMBL/GenBank/DDBJ whole genome shotgun (WGS) entry which is preliminary data.</text>
</comment>
<dbReference type="Gene3D" id="3.40.50.11780">
    <property type="match status" value="2"/>
</dbReference>
<evidence type="ECO:0000256" key="1">
    <source>
        <dbReference type="ARBA" id="ARBA00008005"/>
    </source>
</evidence>
<dbReference type="PANTHER" id="PTHR35861">
    <property type="match status" value="1"/>
</dbReference>
<evidence type="ECO:0000313" key="5">
    <source>
        <dbReference type="Proteomes" id="UP000321192"/>
    </source>
</evidence>
<evidence type="ECO:0000313" key="4">
    <source>
        <dbReference type="EMBL" id="TXH88434.1"/>
    </source>
</evidence>
<sequence>MPEYLAPGVFVEETSFRNKSIEGVGTSVAALVGPTRSGPLRGLPEVLTSYADFERIYGDAHDLAFGADGKAVLNHTAHAARAFFDNGGKQLFVARVMQGVNGLAADAAGVWPGAAMKADAGNTLRFFSRFPGRMGRYALELRWRDSENLLRSETAASARAGALYFLEARGVTLAAKAAGPIDDAAFPVDLRAIVRLDGANLAIQDGRATIVSRADEDAPAALAANQITSLIPAQLPAGARLTRVFARPPASGALAAGTPAELRLAEVVDLAAFTGGAGWGSRKAVRGTLDAAGEVFTATPALNPGLAEAVTLPLAALAAAPGAARALFVLRSFDVDVRNGGKDGEVIRTYPGLTTAATGPTSLAAGLAVTPDRRAEALSSPVACRLAANATDGAILAALLSICAPAARDPGEASLDEPRYLIELEGGSDGDEPGAIDYAGEADETKGSTGLKALEDVEDVAIVMTPAAAGSAEDVHKAVVMEVQKHCRRMRYRIGIVDARAGQSLGELRAFAGNFDDSRLALYHPWVVIPDPTRTRRDITVPPAGFIAGVYARTDVDRGVHKAPANEIVMGALRFDQQINAFQQELLNPNGINCLRSFAGRGHRVWGGRTLSSDPEWKYVNVRRYFLYLERSIEKSTQWAVFEPNGEALWANIRSSVEDFLFAEWRNGRLLGATPKEAFFVRCDRSTMTQNDIDNGRMVCLVGVAALKPAEFVIFRIGQKTADA</sequence>
<dbReference type="Pfam" id="PF17482">
    <property type="entry name" value="Phage_sheath_1C"/>
    <property type="match status" value="1"/>
</dbReference>
<dbReference type="AlphaFoldDB" id="A0A5C7SX31"/>
<feature type="domain" description="Tail sheath protein C-terminal" evidence="3">
    <location>
        <begin position="612"/>
        <end position="717"/>
    </location>
</feature>
<comment type="similarity">
    <text evidence="1">Belongs to the myoviridae tail sheath protein family.</text>
</comment>
<dbReference type="InterPro" id="IPR052042">
    <property type="entry name" value="Tail_sheath_structural"/>
</dbReference>
<dbReference type="InterPro" id="IPR020287">
    <property type="entry name" value="Tail_sheath_C"/>
</dbReference>